<dbReference type="Proteomes" id="UP000177869">
    <property type="component" value="Unassembled WGS sequence"/>
</dbReference>
<sequence length="549" mass="60172">MSFSRVYSAQTHLLKGKIVTVEVDITKNTLHAFTLVGLPDKAVDESKDRMSSALKNSGFKSPKNQNQKIVISLSPADLKKEGPYFDLAIALAYLLSAEKIDFDPKGKIFLGELSLNGELQPIKGVLPLTEQARRLSYKEIFVPIANAKEAALVKGITVYGAKSLKEVIDHISKIKPDPSTTLGAGKNGRPIEKEHPEILPQTPTEIIHKNIIHDIDFSDIRGQESAKRGLEIAAAGGHNIALSGPPGTGKTMLARVFSHILPELSNDEILEITGIHSIVGLLEDALVTEPPFRAPHHTASYVSMIGGGTNPKPGEVTLAHKGVLFLDEFPEFEKRVLEALRQPLEDNIVSISRARGSAIFPSNFVLVAAMNPCPCGNKGNKDKNCICKPSDLDRYARRISGPIIDRIDLWVTVGNVDYRKLGDETGTGEKTQAIKNRVKNARLIQEKRFSKLEKPASAKPARQLAGGATGGRRIKTNSEMNVKDLGSIVKLKKEVRDILDDSAERLAFSARAYHRVIKIARTIADLENSEDVQAKHILEAIQYRPKVNM</sequence>
<name>A0A1F6UUP8_9BACT</name>
<dbReference type="PANTHER" id="PTHR32039:SF7">
    <property type="entry name" value="COMPETENCE PROTEIN COMM"/>
    <property type="match status" value="1"/>
</dbReference>
<dbReference type="NCBIfam" id="TIGR00368">
    <property type="entry name" value="YifB family Mg chelatase-like AAA ATPase"/>
    <property type="match status" value="1"/>
</dbReference>
<dbReference type="Pfam" id="PF13541">
    <property type="entry name" value="ChlI"/>
    <property type="match status" value="1"/>
</dbReference>
<dbReference type="Gene3D" id="3.30.230.10">
    <property type="match status" value="1"/>
</dbReference>
<dbReference type="InterPro" id="IPR004482">
    <property type="entry name" value="Mg_chelat-rel"/>
</dbReference>
<dbReference type="CDD" id="cd00009">
    <property type="entry name" value="AAA"/>
    <property type="match status" value="1"/>
</dbReference>
<dbReference type="InterPro" id="IPR025158">
    <property type="entry name" value="Mg_chelat-rel_C"/>
</dbReference>
<dbReference type="Gene3D" id="3.40.50.300">
    <property type="entry name" value="P-loop containing nucleotide triphosphate hydrolases"/>
    <property type="match status" value="1"/>
</dbReference>
<comment type="similarity">
    <text evidence="1">Belongs to the Mg-chelatase subunits D/I family. ComM subfamily.</text>
</comment>
<dbReference type="InterPro" id="IPR014721">
    <property type="entry name" value="Ribsml_uS5_D2-typ_fold_subgr"/>
</dbReference>
<organism evidence="3 4">
    <name type="scientific">Candidatus Nomurabacteria bacterium RIFCSPHIGHO2_01_FULL_38_19</name>
    <dbReference type="NCBI Taxonomy" id="1801732"/>
    <lineage>
        <taxon>Bacteria</taxon>
        <taxon>Candidatus Nomuraibacteriota</taxon>
    </lineage>
</organism>
<reference evidence="3 4" key="1">
    <citation type="journal article" date="2016" name="Nat. Commun.">
        <title>Thousands of microbial genomes shed light on interconnected biogeochemical processes in an aquifer system.</title>
        <authorList>
            <person name="Anantharaman K."/>
            <person name="Brown C.T."/>
            <person name="Hug L.A."/>
            <person name="Sharon I."/>
            <person name="Castelle C.J."/>
            <person name="Probst A.J."/>
            <person name="Thomas B.C."/>
            <person name="Singh A."/>
            <person name="Wilkins M.J."/>
            <person name="Karaoz U."/>
            <person name="Brodie E.L."/>
            <person name="Williams K.H."/>
            <person name="Hubbard S.S."/>
            <person name="Banfield J.F."/>
        </authorList>
    </citation>
    <scope>NUCLEOTIDE SEQUENCE [LARGE SCALE GENOMIC DNA]</scope>
</reference>
<proteinExistence type="inferred from homology"/>
<dbReference type="InterPro" id="IPR045006">
    <property type="entry name" value="CHLI-like"/>
</dbReference>
<evidence type="ECO:0000313" key="3">
    <source>
        <dbReference type="EMBL" id="OGI61121.1"/>
    </source>
</evidence>
<evidence type="ECO:0000313" key="4">
    <source>
        <dbReference type="Proteomes" id="UP000177869"/>
    </source>
</evidence>
<protein>
    <recommendedName>
        <fullName evidence="2">AAA+ ATPase domain-containing protein</fullName>
    </recommendedName>
</protein>
<dbReference type="InterPro" id="IPR000523">
    <property type="entry name" value="Mg_chelatse_chII-like_cat_dom"/>
</dbReference>
<dbReference type="GO" id="GO:0005524">
    <property type="term" value="F:ATP binding"/>
    <property type="evidence" value="ECO:0007669"/>
    <property type="project" value="InterPro"/>
</dbReference>
<dbReference type="AlphaFoldDB" id="A0A1F6UUP8"/>
<dbReference type="SUPFAM" id="SSF52540">
    <property type="entry name" value="P-loop containing nucleoside triphosphate hydrolases"/>
    <property type="match status" value="1"/>
</dbReference>
<dbReference type="SMART" id="SM00382">
    <property type="entry name" value="AAA"/>
    <property type="match status" value="1"/>
</dbReference>
<evidence type="ECO:0000259" key="2">
    <source>
        <dbReference type="SMART" id="SM00382"/>
    </source>
</evidence>
<accession>A0A1F6UUP8</accession>
<dbReference type="Pfam" id="PF13335">
    <property type="entry name" value="Mg_chelatase_C"/>
    <property type="match status" value="1"/>
</dbReference>
<feature type="domain" description="AAA+ ATPase" evidence="2">
    <location>
        <begin position="236"/>
        <end position="408"/>
    </location>
</feature>
<dbReference type="EMBL" id="MFTI01000005">
    <property type="protein sequence ID" value="OGI61121.1"/>
    <property type="molecule type" value="Genomic_DNA"/>
</dbReference>
<dbReference type="PRINTS" id="PR00830">
    <property type="entry name" value="ENDOLAPTASE"/>
</dbReference>
<dbReference type="PANTHER" id="PTHR32039">
    <property type="entry name" value="MAGNESIUM-CHELATASE SUBUNIT CHLI"/>
    <property type="match status" value="1"/>
</dbReference>
<dbReference type="SUPFAM" id="SSF54211">
    <property type="entry name" value="Ribosomal protein S5 domain 2-like"/>
    <property type="match status" value="1"/>
</dbReference>
<dbReference type="InterPro" id="IPR020568">
    <property type="entry name" value="Ribosomal_Su5_D2-typ_SF"/>
</dbReference>
<dbReference type="Pfam" id="PF01078">
    <property type="entry name" value="Mg_chelatase"/>
    <property type="match status" value="1"/>
</dbReference>
<dbReference type="InterPro" id="IPR027417">
    <property type="entry name" value="P-loop_NTPase"/>
</dbReference>
<comment type="caution">
    <text evidence="3">The sequence shown here is derived from an EMBL/GenBank/DDBJ whole genome shotgun (WGS) entry which is preliminary data.</text>
</comment>
<evidence type="ECO:0000256" key="1">
    <source>
        <dbReference type="ARBA" id="ARBA00006354"/>
    </source>
</evidence>
<dbReference type="STRING" id="1801732.A2814_01710"/>
<dbReference type="InterPro" id="IPR003593">
    <property type="entry name" value="AAA+_ATPase"/>
</dbReference>
<gene>
    <name evidence="3" type="ORF">A2814_01710</name>
</gene>